<sequence length="554" mass="64046">MATKNLFRGFFPIVLLLLFAAVPAFASPKGDAQKLIDQGFARVEKGQFGEALESFTQAHVVAEKNRLYDQQFVAKNNIGIIYFNLNDYGEALNYYLEAYTIAIKYLDAKREMTILNNIGTLYSAESDFAKGGEYFRRAYEIAKRENDKQKLALYCVNLARVANKTGKAALAGQYLEEAEPLIGDNKALRLQAQITKVENLVMEGQFVESRKLAFSLFPKTSKMSLNDDRIELLVHLADAYHRSNMQDSAIFYLKRGLRENDELEWKVQLFQRLSESYAADKKPWLALQFKDSVLFSKASLDSTRNSVLFANNKVKFEFQQYKNDLSHNQQRLSLERKLFFVALAVALLLLFLVYRLFRNRAIKNEQKRIIAIREAEIARLELEKEKSVHQKLERQYHELETETGLQQRKLADEIGQKNRQLSARALYLSGRNEMIEDLMETLMSVKGISDNAIIRSKVKALKEHLRTDSEWDNFVGHFEEVNQDFLHELKKRHPDLNANDIRFISYLYMNLSSKEIGAILNITPEAIRKRKERVSKKVGLNDYTSLYDYLVSIS</sequence>
<feature type="chain" id="PRO_5031219407" evidence="9">
    <location>
        <begin position="27"/>
        <end position="554"/>
    </location>
</feature>
<name>A0A7Y8Y3R9_9FLAO</name>
<evidence type="ECO:0000256" key="7">
    <source>
        <dbReference type="SAM" id="Coils"/>
    </source>
</evidence>
<reference evidence="10 11" key="1">
    <citation type="submission" date="2020-07" db="EMBL/GenBank/DDBJ databases">
        <authorList>
            <person name="Sun Q."/>
        </authorList>
    </citation>
    <scope>NUCLEOTIDE SEQUENCE [LARGE SCALE GENOMIC DNA]</scope>
    <source>
        <strain evidence="10 11">MAH-1</strain>
    </source>
</reference>
<dbReference type="SMART" id="SM00028">
    <property type="entry name" value="TPR"/>
    <property type="match status" value="5"/>
</dbReference>
<dbReference type="Pfam" id="PF13424">
    <property type="entry name" value="TPR_12"/>
    <property type="match status" value="1"/>
</dbReference>
<dbReference type="Gene3D" id="1.25.40.10">
    <property type="entry name" value="Tetratricopeptide repeat domain"/>
    <property type="match status" value="1"/>
</dbReference>
<keyword evidence="9" id="KW-0732">Signal</keyword>
<evidence type="ECO:0000256" key="8">
    <source>
        <dbReference type="SAM" id="Phobius"/>
    </source>
</evidence>
<evidence type="ECO:0000256" key="9">
    <source>
        <dbReference type="SAM" id="SignalP"/>
    </source>
</evidence>
<keyword evidence="11" id="KW-1185">Reference proteome</keyword>
<dbReference type="EMBL" id="JACBJI010000006">
    <property type="protein sequence ID" value="NYA72059.1"/>
    <property type="molecule type" value="Genomic_DNA"/>
</dbReference>
<dbReference type="GO" id="GO:0003677">
    <property type="term" value="F:DNA binding"/>
    <property type="evidence" value="ECO:0007669"/>
    <property type="project" value="InterPro"/>
</dbReference>
<organism evidence="10 11">
    <name type="scientific">Flavobacterium agri</name>
    <dbReference type="NCBI Taxonomy" id="2743471"/>
    <lineage>
        <taxon>Bacteria</taxon>
        <taxon>Pseudomonadati</taxon>
        <taxon>Bacteroidota</taxon>
        <taxon>Flavobacteriia</taxon>
        <taxon>Flavobacteriales</taxon>
        <taxon>Flavobacteriaceae</taxon>
        <taxon>Flavobacterium</taxon>
    </lineage>
</organism>
<evidence type="ECO:0000256" key="3">
    <source>
        <dbReference type="ARBA" id="ARBA00022737"/>
    </source>
</evidence>
<feature type="signal peptide" evidence="9">
    <location>
        <begin position="1"/>
        <end position="26"/>
    </location>
</feature>
<dbReference type="InterPro" id="IPR019734">
    <property type="entry name" value="TPR_rpt"/>
</dbReference>
<dbReference type="InterPro" id="IPR011990">
    <property type="entry name" value="TPR-like_helical_dom_sf"/>
</dbReference>
<keyword evidence="8" id="KW-0472">Membrane</keyword>
<proteinExistence type="inferred from homology"/>
<comment type="similarity">
    <text evidence="5">Belongs to the Rap family.</text>
</comment>
<evidence type="ECO:0000313" key="11">
    <source>
        <dbReference type="Proteomes" id="UP000535020"/>
    </source>
</evidence>
<dbReference type="InterPro" id="IPR016032">
    <property type="entry name" value="Sig_transdc_resp-reg_C-effctor"/>
</dbReference>
<keyword evidence="8" id="KW-1133">Transmembrane helix</keyword>
<evidence type="ECO:0000256" key="4">
    <source>
        <dbReference type="ARBA" id="ARBA00022803"/>
    </source>
</evidence>
<feature type="repeat" description="TPR" evidence="6">
    <location>
        <begin position="112"/>
        <end position="145"/>
    </location>
</feature>
<feature type="coiled-coil region" evidence="7">
    <location>
        <begin position="363"/>
        <end position="409"/>
    </location>
</feature>
<comment type="caution">
    <text evidence="10">The sequence shown here is derived from an EMBL/GenBank/DDBJ whole genome shotgun (WGS) entry which is preliminary data.</text>
</comment>
<keyword evidence="2" id="KW-0963">Cytoplasm</keyword>
<dbReference type="GO" id="GO:0006355">
    <property type="term" value="P:regulation of DNA-templated transcription"/>
    <property type="evidence" value="ECO:0007669"/>
    <property type="project" value="InterPro"/>
</dbReference>
<dbReference type="RefSeq" id="WP_176006865.1">
    <property type="nucleotide sequence ID" value="NZ_JABWMI010000015.1"/>
</dbReference>
<evidence type="ECO:0000256" key="6">
    <source>
        <dbReference type="PROSITE-ProRule" id="PRU00339"/>
    </source>
</evidence>
<protein>
    <submittedName>
        <fullName evidence="10">Tetratricopeptide repeat protein</fullName>
    </submittedName>
</protein>
<dbReference type="PANTHER" id="PTHR46630:SF1">
    <property type="entry name" value="TETRATRICOPEPTIDE REPEAT PROTEIN 29"/>
    <property type="match status" value="1"/>
</dbReference>
<dbReference type="InterPro" id="IPR051476">
    <property type="entry name" value="Bac_ResReg_Asp_Phosphatase"/>
</dbReference>
<keyword evidence="7" id="KW-0175">Coiled coil</keyword>
<evidence type="ECO:0000313" key="10">
    <source>
        <dbReference type="EMBL" id="NYA72059.1"/>
    </source>
</evidence>
<accession>A0A7Y8Y3R9</accession>
<keyword evidence="8" id="KW-0812">Transmembrane</keyword>
<dbReference type="Proteomes" id="UP000535020">
    <property type="component" value="Unassembled WGS sequence"/>
</dbReference>
<keyword evidence="4 6" id="KW-0802">TPR repeat</keyword>
<gene>
    <name evidence="10" type="ORF">HZF10_14105</name>
</gene>
<keyword evidence="3" id="KW-0677">Repeat</keyword>
<evidence type="ECO:0000256" key="2">
    <source>
        <dbReference type="ARBA" id="ARBA00022490"/>
    </source>
</evidence>
<dbReference type="AlphaFoldDB" id="A0A7Y8Y3R9"/>
<dbReference type="Pfam" id="PF13181">
    <property type="entry name" value="TPR_8"/>
    <property type="match status" value="1"/>
</dbReference>
<comment type="subcellular location">
    <subcellularLocation>
        <location evidence="1">Cytoplasm</location>
    </subcellularLocation>
</comment>
<dbReference type="GO" id="GO:0005737">
    <property type="term" value="C:cytoplasm"/>
    <property type="evidence" value="ECO:0007669"/>
    <property type="project" value="UniProtKB-SubCell"/>
</dbReference>
<feature type="transmembrane region" description="Helical" evidence="8">
    <location>
        <begin position="338"/>
        <end position="357"/>
    </location>
</feature>
<evidence type="ECO:0000256" key="1">
    <source>
        <dbReference type="ARBA" id="ARBA00004496"/>
    </source>
</evidence>
<evidence type="ECO:0000256" key="5">
    <source>
        <dbReference type="ARBA" id="ARBA00038253"/>
    </source>
</evidence>
<dbReference type="PANTHER" id="PTHR46630">
    <property type="entry name" value="TETRATRICOPEPTIDE REPEAT PROTEIN 29"/>
    <property type="match status" value="1"/>
</dbReference>
<dbReference type="PROSITE" id="PS50005">
    <property type="entry name" value="TPR"/>
    <property type="match status" value="2"/>
</dbReference>
<dbReference type="SUPFAM" id="SSF46894">
    <property type="entry name" value="C-terminal effector domain of the bipartite response regulators"/>
    <property type="match status" value="1"/>
</dbReference>
<dbReference type="SUPFAM" id="SSF48452">
    <property type="entry name" value="TPR-like"/>
    <property type="match status" value="1"/>
</dbReference>
<feature type="repeat" description="TPR" evidence="6">
    <location>
        <begin position="72"/>
        <end position="105"/>
    </location>
</feature>